<feature type="compositionally biased region" description="Polar residues" evidence="1">
    <location>
        <begin position="162"/>
        <end position="190"/>
    </location>
</feature>
<comment type="caution">
    <text evidence="2">The sequence shown here is derived from an EMBL/GenBank/DDBJ whole genome shotgun (WGS) entry which is preliminary data.</text>
</comment>
<organism evidence="2 3">
    <name type="scientific">Stylosanthes scabra</name>
    <dbReference type="NCBI Taxonomy" id="79078"/>
    <lineage>
        <taxon>Eukaryota</taxon>
        <taxon>Viridiplantae</taxon>
        <taxon>Streptophyta</taxon>
        <taxon>Embryophyta</taxon>
        <taxon>Tracheophyta</taxon>
        <taxon>Spermatophyta</taxon>
        <taxon>Magnoliopsida</taxon>
        <taxon>eudicotyledons</taxon>
        <taxon>Gunneridae</taxon>
        <taxon>Pentapetalae</taxon>
        <taxon>rosids</taxon>
        <taxon>fabids</taxon>
        <taxon>Fabales</taxon>
        <taxon>Fabaceae</taxon>
        <taxon>Papilionoideae</taxon>
        <taxon>50 kb inversion clade</taxon>
        <taxon>dalbergioids sensu lato</taxon>
        <taxon>Dalbergieae</taxon>
        <taxon>Pterocarpus clade</taxon>
        <taxon>Stylosanthes</taxon>
    </lineage>
</organism>
<feature type="compositionally biased region" description="Polar residues" evidence="1">
    <location>
        <begin position="127"/>
        <end position="140"/>
    </location>
</feature>
<proteinExistence type="predicted"/>
<feature type="region of interest" description="Disordered" evidence="1">
    <location>
        <begin position="77"/>
        <end position="97"/>
    </location>
</feature>
<reference evidence="2 3" key="1">
    <citation type="journal article" date="2023" name="Plants (Basel)">
        <title>Bridging the Gap: Combining Genomics and Transcriptomics Approaches to Understand Stylosanthes scabra, an Orphan Legume from the Brazilian Caatinga.</title>
        <authorList>
            <person name="Ferreira-Neto J.R.C."/>
            <person name="da Silva M.D."/>
            <person name="Binneck E."/>
            <person name="de Melo N.F."/>
            <person name="da Silva R.H."/>
            <person name="de Melo A.L.T.M."/>
            <person name="Pandolfi V."/>
            <person name="Bustamante F.O."/>
            <person name="Brasileiro-Vidal A.C."/>
            <person name="Benko-Iseppon A.M."/>
        </authorList>
    </citation>
    <scope>NUCLEOTIDE SEQUENCE [LARGE SCALE GENOMIC DNA]</scope>
    <source>
        <tissue evidence="2">Leaves</tissue>
    </source>
</reference>
<dbReference type="SUPFAM" id="SSF57756">
    <property type="entry name" value="Retrovirus zinc finger-like domains"/>
    <property type="match status" value="1"/>
</dbReference>
<dbReference type="InterPro" id="IPR036875">
    <property type="entry name" value="Znf_CCHC_sf"/>
</dbReference>
<keyword evidence="3" id="KW-1185">Reference proteome</keyword>
<evidence type="ECO:0000313" key="3">
    <source>
        <dbReference type="Proteomes" id="UP001341840"/>
    </source>
</evidence>
<accession>A0ABU6YB66</accession>
<feature type="compositionally biased region" description="Basic and acidic residues" evidence="1">
    <location>
        <begin position="77"/>
        <end position="90"/>
    </location>
</feature>
<name>A0ABU6YB66_9FABA</name>
<evidence type="ECO:0000313" key="2">
    <source>
        <dbReference type="EMBL" id="MED6205958.1"/>
    </source>
</evidence>
<dbReference type="Proteomes" id="UP001341840">
    <property type="component" value="Unassembled WGS sequence"/>
</dbReference>
<gene>
    <name evidence="2" type="ORF">PIB30_022562</name>
</gene>
<dbReference type="EMBL" id="JASCZI010241732">
    <property type="protein sequence ID" value="MED6205958.1"/>
    <property type="molecule type" value="Genomic_DNA"/>
</dbReference>
<feature type="region of interest" description="Disordered" evidence="1">
    <location>
        <begin position="119"/>
        <end position="190"/>
    </location>
</feature>
<sequence length="190" mass="21467">MLEDIRVYLMNRWADNRESIIGYSGDVLPKIKKEIEKEFDKGGDWMAIYARSLEMISMRFTLLEEIETIFRTPIDRPRKSKNKAADEPRIGPRSVLSRDGQVQKCSYCFANGHNKRTCPKKRKVQLGSKTVAATPNTSATSKRKKPQAPNTSTTSKRKKPQILSSGLGSTRTSNSTQIRNKQTSQPACTQ</sequence>
<protein>
    <submittedName>
        <fullName evidence="2">Uncharacterized protein</fullName>
    </submittedName>
</protein>
<evidence type="ECO:0000256" key="1">
    <source>
        <dbReference type="SAM" id="MobiDB-lite"/>
    </source>
</evidence>